<evidence type="ECO:0000313" key="1">
    <source>
        <dbReference type="EMBL" id="CAI9703903.1"/>
    </source>
</evidence>
<dbReference type="EMBL" id="OX596110">
    <property type="protein sequence ID" value="CAI9703903.1"/>
    <property type="molecule type" value="Genomic_DNA"/>
</dbReference>
<dbReference type="Proteomes" id="UP001162501">
    <property type="component" value="Chromosome 26"/>
</dbReference>
<organism evidence="1 2">
    <name type="scientific">Rangifer tarandus platyrhynchus</name>
    <name type="common">Svalbard reindeer</name>
    <dbReference type="NCBI Taxonomy" id="3082113"/>
    <lineage>
        <taxon>Eukaryota</taxon>
        <taxon>Metazoa</taxon>
        <taxon>Chordata</taxon>
        <taxon>Craniata</taxon>
        <taxon>Vertebrata</taxon>
        <taxon>Euteleostomi</taxon>
        <taxon>Mammalia</taxon>
        <taxon>Eutheria</taxon>
        <taxon>Laurasiatheria</taxon>
        <taxon>Artiodactyla</taxon>
        <taxon>Ruminantia</taxon>
        <taxon>Pecora</taxon>
        <taxon>Cervidae</taxon>
        <taxon>Odocoileinae</taxon>
        <taxon>Rangifer</taxon>
    </lineage>
</organism>
<accession>A0ACB0ETL0</accession>
<reference evidence="1" key="1">
    <citation type="submission" date="2023-05" db="EMBL/GenBank/DDBJ databases">
        <authorList>
            <consortium name="ELIXIR-Norway"/>
        </authorList>
    </citation>
    <scope>NUCLEOTIDE SEQUENCE</scope>
</reference>
<proteinExistence type="predicted"/>
<protein>
    <submittedName>
        <fullName evidence="1">Uncharacterized protein</fullName>
    </submittedName>
</protein>
<evidence type="ECO:0000313" key="2">
    <source>
        <dbReference type="Proteomes" id="UP001162501"/>
    </source>
</evidence>
<gene>
    <name evidence="1" type="ORF">MRATA1EN3_LOCUS15116</name>
</gene>
<name>A0ACB0ETL0_RANTA</name>
<sequence>MAKLQAPLHALQGDFCRMEKKRLVGGRRDQECVNFALEGLPRRSPASPPRLRWPSPFLLGLSRQNLVRRQPPRARARGCEHLSKLRARARRGGYAVRVPSVRLLERRSPTPNAPLLGARSERGWALAAPPPSGAQLCSAANASARPQPPGARRPRIVPGPVAEIRDERRGALAFGLPGSGRSALTCGDDGTLPGFSATLTGRSPWRSVLRSGPDSRGGEPGGSTHRAGSPRRTREQTFTAAFCARADNDGSGRGILGSVHRVLARDRGPASLACGPGRSDAAAPRGSSLSWGTRVGPRFCLQTSLLGESCAPAPPAPAAAARPLRARRSWCMLSGDAPSPGLLGEMLRGNRRPDGAFVPRPRCARLSQAPLHQRPSQFGRRRGADGVKLTSLPVASSGFVPEPAQVDAESPSSCMLASLEGRASPGGRWPIGARFSGTHAAPRISCGAFLSQSSPDRVTHAC</sequence>